<dbReference type="AlphaFoldDB" id="A0A3N0GPJ6"/>
<dbReference type="Pfam" id="PF16264">
    <property type="entry name" value="SatD"/>
    <property type="match status" value="1"/>
</dbReference>
<name>A0A3N0GPJ6_9ACTN</name>
<keyword evidence="2" id="KW-1185">Reference proteome</keyword>
<evidence type="ECO:0000313" key="1">
    <source>
        <dbReference type="EMBL" id="RNM14010.1"/>
    </source>
</evidence>
<accession>A0A3N0GPJ6</accession>
<gene>
    <name evidence="1" type="ORF">EFL26_13810</name>
</gene>
<protein>
    <submittedName>
        <fullName evidence="1">Winged helix-turn-helix transcriptional regulator</fullName>
    </submittedName>
</protein>
<dbReference type="InterPro" id="IPR032580">
    <property type="entry name" value="SatD"/>
</dbReference>
<dbReference type="RefSeq" id="WP_123223418.1">
    <property type="nucleotide sequence ID" value="NZ_RJSF01000040.1"/>
</dbReference>
<dbReference type="InterPro" id="IPR036388">
    <property type="entry name" value="WH-like_DNA-bd_sf"/>
</dbReference>
<comment type="caution">
    <text evidence="1">The sequence shown here is derived from an EMBL/GenBank/DDBJ whole genome shotgun (WGS) entry which is preliminary data.</text>
</comment>
<dbReference type="EMBL" id="RJSF01000040">
    <property type="protein sequence ID" value="RNM14010.1"/>
    <property type="molecule type" value="Genomic_DNA"/>
</dbReference>
<proteinExistence type="predicted"/>
<dbReference type="InterPro" id="IPR013324">
    <property type="entry name" value="RNA_pol_sigma_r3/r4-like"/>
</dbReference>
<dbReference type="Proteomes" id="UP000279994">
    <property type="component" value="Unassembled WGS sequence"/>
</dbReference>
<reference evidence="1 2" key="1">
    <citation type="submission" date="2018-11" db="EMBL/GenBank/DDBJ databases">
        <authorList>
            <person name="Li F."/>
        </authorList>
    </citation>
    <scope>NUCLEOTIDE SEQUENCE [LARGE SCALE GENOMIC DNA]</scope>
    <source>
        <strain evidence="1 2">Gsoil 818</strain>
    </source>
</reference>
<dbReference type="Gene3D" id="1.10.10.10">
    <property type="entry name" value="Winged helix-like DNA-binding domain superfamily/Winged helix DNA-binding domain"/>
    <property type="match status" value="1"/>
</dbReference>
<sequence length="210" mass="22600">MLTATVIGDVVASRRAGDRPALHERLTGLLDTINDRCSPTTPLRITVGDEFQGAFATVGQALQASLRLRLGLLPEHDVRHGLGWGEVSVLQEDPRVEDGPGWWVARDAIHEVQRAQEHAGSRYRRTVFRIAADTAGPDQDLVEAALVLRDEAVGALGERSLSILRGLLEGHTQRELADTLGITPSAVSQRVRADGLSALVAADLNLGRVS</sequence>
<dbReference type="OrthoDB" id="4711815at2"/>
<evidence type="ECO:0000313" key="2">
    <source>
        <dbReference type="Proteomes" id="UP000279994"/>
    </source>
</evidence>
<dbReference type="SUPFAM" id="SSF88659">
    <property type="entry name" value="Sigma3 and sigma4 domains of RNA polymerase sigma factors"/>
    <property type="match status" value="1"/>
</dbReference>
<organism evidence="1 2">
    <name type="scientific">Nocardioides pocheonensis</name>
    <dbReference type="NCBI Taxonomy" id="661485"/>
    <lineage>
        <taxon>Bacteria</taxon>
        <taxon>Bacillati</taxon>
        <taxon>Actinomycetota</taxon>
        <taxon>Actinomycetes</taxon>
        <taxon>Propionibacteriales</taxon>
        <taxon>Nocardioidaceae</taxon>
        <taxon>Nocardioides</taxon>
    </lineage>
</organism>